<reference evidence="3" key="1">
    <citation type="submission" date="2019-08" db="EMBL/GenBank/DDBJ databases">
        <title>Limnoglobus roseus gen. nov., sp. nov., a novel freshwater planctomycete with a giant genome from the family Gemmataceae.</title>
        <authorList>
            <person name="Kulichevskaya I.S."/>
            <person name="Naumoff D.G."/>
            <person name="Miroshnikov K."/>
            <person name="Ivanova A."/>
            <person name="Philippov D.A."/>
            <person name="Hakobyan A."/>
            <person name="Rijpstra I.C."/>
            <person name="Sinninghe Damste J.S."/>
            <person name="Liesack W."/>
            <person name="Dedysh S.N."/>
        </authorList>
    </citation>
    <scope>NUCLEOTIDE SEQUENCE [LARGE SCALE GENOMIC DNA]</scope>
    <source>
        <strain evidence="3">PX52</strain>
    </source>
</reference>
<accession>A0A5C1AGU8</accession>
<dbReference type="Proteomes" id="UP000324974">
    <property type="component" value="Chromosome"/>
</dbReference>
<protein>
    <submittedName>
        <fullName evidence="2">Uncharacterized protein</fullName>
    </submittedName>
</protein>
<dbReference type="SUPFAM" id="SSF57997">
    <property type="entry name" value="Tropomyosin"/>
    <property type="match status" value="1"/>
</dbReference>
<proteinExistence type="predicted"/>
<dbReference type="RefSeq" id="WP_149112420.1">
    <property type="nucleotide sequence ID" value="NZ_CP042425.1"/>
</dbReference>
<evidence type="ECO:0000256" key="1">
    <source>
        <dbReference type="SAM" id="Coils"/>
    </source>
</evidence>
<feature type="coiled-coil region" evidence="1">
    <location>
        <begin position="29"/>
        <end position="91"/>
    </location>
</feature>
<dbReference type="EMBL" id="CP042425">
    <property type="protein sequence ID" value="QEL17865.1"/>
    <property type="molecule type" value="Genomic_DNA"/>
</dbReference>
<keyword evidence="3" id="KW-1185">Reference proteome</keyword>
<name>A0A5C1AGU8_9BACT</name>
<evidence type="ECO:0000313" key="3">
    <source>
        <dbReference type="Proteomes" id="UP000324974"/>
    </source>
</evidence>
<organism evidence="2 3">
    <name type="scientific">Limnoglobus roseus</name>
    <dbReference type="NCBI Taxonomy" id="2598579"/>
    <lineage>
        <taxon>Bacteria</taxon>
        <taxon>Pseudomonadati</taxon>
        <taxon>Planctomycetota</taxon>
        <taxon>Planctomycetia</taxon>
        <taxon>Gemmatales</taxon>
        <taxon>Gemmataceae</taxon>
        <taxon>Limnoglobus</taxon>
    </lineage>
</organism>
<keyword evidence="1" id="KW-0175">Coiled coil</keyword>
<evidence type="ECO:0000313" key="2">
    <source>
        <dbReference type="EMBL" id="QEL17865.1"/>
    </source>
</evidence>
<sequence>MASDPPVERGVPDVTAADPISPSFVTDDLVAAHRRVAELEAELRECEDELLLRDDRIEDLRTQLEQADLLLREGEEARLALQRRVDALEDEFVPPCPVVVKSPG</sequence>
<gene>
    <name evidence="2" type="ORF">PX52LOC_04876</name>
</gene>
<dbReference type="KEGG" id="lrs:PX52LOC_04876"/>
<dbReference type="AlphaFoldDB" id="A0A5C1AGU8"/>